<keyword evidence="2" id="KW-0812">Transmembrane</keyword>
<evidence type="ECO:0000313" key="4">
    <source>
        <dbReference type="Proteomes" id="UP001519460"/>
    </source>
</evidence>
<feature type="non-terminal residue" evidence="3">
    <location>
        <position position="1"/>
    </location>
</feature>
<feature type="region of interest" description="Disordered" evidence="1">
    <location>
        <begin position="86"/>
        <end position="130"/>
    </location>
</feature>
<keyword evidence="4" id="KW-1185">Reference proteome</keyword>
<feature type="compositionally biased region" description="Low complexity" evidence="1">
    <location>
        <begin position="116"/>
        <end position="130"/>
    </location>
</feature>
<evidence type="ECO:0000256" key="1">
    <source>
        <dbReference type="SAM" id="MobiDB-lite"/>
    </source>
</evidence>
<organism evidence="3 4">
    <name type="scientific">Batillaria attramentaria</name>
    <dbReference type="NCBI Taxonomy" id="370345"/>
    <lineage>
        <taxon>Eukaryota</taxon>
        <taxon>Metazoa</taxon>
        <taxon>Spiralia</taxon>
        <taxon>Lophotrochozoa</taxon>
        <taxon>Mollusca</taxon>
        <taxon>Gastropoda</taxon>
        <taxon>Caenogastropoda</taxon>
        <taxon>Sorbeoconcha</taxon>
        <taxon>Cerithioidea</taxon>
        <taxon>Batillariidae</taxon>
        <taxon>Batillaria</taxon>
    </lineage>
</organism>
<name>A0ABD0L787_9CAEN</name>
<accession>A0ABD0L787</accession>
<reference evidence="3 4" key="1">
    <citation type="journal article" date="2023" name="Sci. Data">
        <title>Genome assembly of the Korean intertidal mud-creeper Batillaria attramentaria.</title>
        <authorList>
            <person name="Patra A.K."/>
            <person name="Ho P.T."/>
            <person name="Jun S."/>
            <person name="Lee S.J."/>
            <person name="Kim Y."/>
            <person name="Won Y.J."/>
        </authorList>
    </citation>
    <scope>NUCLEOTIDE SEQUENCE [LARGE SCALE GENOMIC DNA]</scope>
    <source>
        <strain evidence="3">Wonlab-2016</strain>
    </source>
</reference>
<gene>
    <name evidence="3" type="ORF">BaRGS_00013370</name>
</gene>
<dbReference type="AlphaFoldDB" id="A0ABD0L787"/>
<dbReference type="EMBL" id="JACVVK020000075">
    <property type="protein sequence ID" value="KAK7495431.1"/>
    <property type="molecule type" value="Genomic_DNA"/>
</dbReference>
<protein>
    <submittedName>
        <fullName evidence="3">Uncharacterized protein</fullName>
    </submittedName>
</protein>
<feature type="transmembrane region" description="Helical" evidence="2">
    <location>
        <begin position="147"/>
        <end position="168"/>
    </location>
</feature>
<comment type="caution">
    <text evidence="3">The sequence shown here is derived from an EMBL/GenBank/DDBJ whole genome shotgun (WGS) entry which is preliminary data.</text>
</comment>
<dbReference type="Proteomes" id="UP001519460">
    <property type="component" value="Unassembled WGS sequence"/>
</dbReference>
<evidence type="ECO:0000313" key="3">
    <source>
        <dbReference type="EMBL" id="KAK7495431.1"/>
    </source>
</evidence>
<evidence type="ECO:0000256" key="2">
    <source>
        <dbReference type="SAM" id="Phobius"/>
    </source>
</evidence>
<proteinExistence type="predicted"/>
<keyword evidence="2" id="KW-0472">Membrane</keyword>
<keyword evidence="2" id="KW-1133">Transmembrane helix</keyword>
<feature type="region of interest" description="Disordered" evidence="1">
    <location>
        <begin position="198"/>
        <end position="250"/>
    </location>
</feature>
<sequence length="285" mass="31455">PPQFDEQSVNVTVAPHITNTTADIEFKVRTHTKMVAKCKLTNFALRNKSKMAPGLETKDSSQNAKDCTRHMYIPCDLANELVMLDPGSTCPANQQPEKPLHPNQDDPLAAEDTVDSSTETATRTQASTSTTDAVHVYPEFAQARIDFTVLGSVTVAAISLTVIAVSIIRNKRERRSHEQPDERSPEPMNMEVHEAIHYRPGTDSGQSANYYWEIPDETPPSSPEPPRRCLSPALPTDYLHPSVSRDVTEETDGARNLAPLYENSQLLSLSDKPAADTSEMDSHTC</sequence>